<dbReference type="RefSeq" id="WP_143849277.1">
    <property type="nucleotide sequence ID" value="NZ_VLXZ01000008.1"/>
</dbReference>
<organism evidence="2 3">
    <name type="scientific">Alkalicoccobacillus porphyridii</name>
    <dbReference type="NCBI Taxonomy" id="2597270"/>
    <lineage>
        <taxon>Bacteria</taxon>
        <taxon>Bacillati</taxon>
        <taxon>Bacillota</taxon>
        <taxon>Bacilli</taxon>
        <taxon>Bacillales</taxon>
        <taxon>Bacillaceae</taxon>
        <taxon>Alkalicoccobacillus</taxon>
    </lineage>
</organism>
<dbReference type="Pfam" id="PF01909">
    <property type="entry name" value="NTP_transf_2"/>
    <property type="match status" value="1"/>
</dbReference>
<evidence type="ECO:0000313" key="2">
    <source>
        <dbReference type="EMBL" id="TSB45937.1"/>
    </source>
</evidence>
<sequence length="212" mass="24572">MFTPSDRTALMDDLKRFTSTLNRVQALVLVGSGSSGFRDRYSDLDLLVVVKNSEDVEPINQQLSEYLQSTFSILKVKTYRHKEDIFVTCFFFDHYLELDLGVWSFEQLRATKPNWIVLFDKDNTVSNKLASTLNHESQPSADEVKEQSLSLIWQFVRGAAVAIKRGQFIKAVKDLDYIRDHIIQILCLQNQMSYDFDRAIDLLDNNYTTKLR</sequence>
<accession>A0A553ZWU5</accession>
<evidence type="ECO:0000313" key="3">
    <source>
        <dbReference type="Proteomes" id="UP000318521"/>
    </source>
</evidence>
<name>A0A553ZWU5_9BACI</name>
<dbReference type="OrthoDB" id="2821267at2"/>
<dbReference type="GO" id="GO:0016779">
    <property type="term" value="F:nucleotidyltransferase activity"/>
    <property type="evidence" value="ECO:0007669"/>
    <property type="project" value="InterPro"/>
</dbReference>
<feature type="domain" description="Polymerase nucleotidyl transferase" evidence="1">
    <location>
        <begin position="13"/>
        <end position="67"/>
    </location>
</feature>
<dbReference type="AlphaFoldDB" id="A0A553ZWU5"/>
<comment type="caution">
    <text evidence="2">The sequence shown here is derived from an EMBL/GenBank/DDBJ whole genome shotgun (WGS) entry which is preliminary data.</text>
</comment>
<gene>
    <name evidence="2" type="ORF">FN960_13585</name>
</gene>
<dbReference type="Proteomes" id="UP000318521">
    <property type="component" value="Unassembled WGS sequence"/>
</dbReference>
<dbReference type="SUPFAM" id="SSF81301">
    <property type="entry name" value="Nucleotidyltransferase"/>
    <property type="match status" value="1"/>
</dbReference>
<dbReference type="InterPro" id="IPR043519">
    <property type="entry name" value="NT_sf"/>
</dbReference>
<dbReference type="InterPro" id="IPR002934">
    <property type="entry name" value="Polymerase_NTP_transf_dom"/>
</dbReference>
<evidence type="ECO:0000259" key="1">
    <source>
        <dbReference type="Pfam" id="PF01909"/>
    </source>
</evidence>
<dbReference type="EMBL" id="VLXZ01000008">
    <property type="protein sequence ID" value="TSB45937.1"/>
    <property type="molecule type" value="Genomic_DNA"/>
</dbReference>
<dbReference type="Gene3D" id="3.30.460.10">
    <property type="entry name" value="Beta Polymerase, domain 2"/>
    <property type="match status" value="1"/>
</dbReference>
<protein>
    <recommendedName>
        <fullName evidence="1">Polymerase nucleotidyl transferase domain-containing protein</fullName>
    </recommendedName>
</protein>
<proteinExistence type="predicted"/>
<keyword evidence="3" id="KW-1185">Reference proteome</keyword>
<reference evidence="2 3" key="1">
    <citation type="submission" date="2019-07" db="EMBL/GenBank/DDBJ databases">
        <authorList>
            <person name="Park Y.J."/>
            <person name="Jeong S.E."/>
            <person name="Jung H.S."/>
        </authorList>
    </citation>
    <scope>NUCLEOTIDE SEQUENCE [LARGE SCALE GENOMIC DNA]</scope>
    <source>
        <strain evidence="3">P16(2019)</strain>
    </source>
</reference>